<dbReference type="RefSeq" id="WP_114054517.1">
    <property type="nucleotide sequence ID" value="NZ_CP030862.1"/>
</dbReference>
<dbReference type="InterPro" id="IPR022291">
    <property type="entry name" value="Bacteriocin_synth_cyclodeHase"/>
</dbReference>
<dbReference type="PROSITE" id="PS51664">
    <property type="entry name" value="YCAO"/>
    <property type="match status" value="1"/>
</dbReference>
<evidence type="ECO:0000313" key="4">
    <source>
        <dbReference type="Proteomes" id="UP000252004"/>
    </source>
</evidence>
<dbReference type="Proteomes" id="UP000252004">
    <property type="component" value="Chromosome"/>
</dbReference>
<dbReference type="KEGG" id="sgz:C0216_07565"/>
<sequence length="782" mass="82668">MSTAERGRPAAPPAAADRLVGFKSHLRPTVVPGDAAYLVSRRGVTALGGSQAEVLVPLLDGTRTAGAVRQEASRLLGAEDAEAALTALTDAGLIRATSPPAATAAGGVPAPGAAEAEAYWDLAGLDGGLASADLSRASAAIEALPGLDPAPVAEACRASGVAVAGDADGASLVLVLCDDYLSPGLAAADAAHRAAGRPWLPVRLCGTEPWVGPFFRPDTGPCWHCLAVRLRGHRHSELPVGRALGLDGPVPRPPAGLAAGTALAVNLAVLEAAKWLAGLRNPEQGHLHTFDTLRLRTSGHRVDRLPQCPACGDPGLVARRVHAPFVPASRPKAPAAAGGNGDRALTPAQLLAAYGHLVDPVTGVVKEIRRAPGTPDDAHAYTSGHNLAMASATLAGLRSGLRALSGGKGRTAEEARAGALCEAVERYSGTRHGDEPTVRDSLRGLGAAAVHPDDCLLYSARQYAERDLWNARASRFHYVSAPFDETRPTDWTPVWSLTGGVQRLLPASMLYFARGDGRAPAPHPDDPWADSNGNAAGSSPEDALVQGFMELVERDAVALWWYNRTRQPAVDLDAFADDWTERIRRGLRRAGREAWALDLTSDLGIPVVAALSRRTDKPGEDVVFGFGAHFDPGVALRRALSEMAQLLPAVRDARPDGTGYRIGDPEPLSWWRNATVGNQRYLAADPAAAPRTPADWPAVRTADLLDDVQTITELVRRKGMDLLVLDQTRPDLGIPVTKVVVPGLRHFWPRFAPGRLFDVPVELGRLAEPTPYDQLNPIPLFV</sequence>
<organism evidence="3 4">
    <name type="scientific">Streptomyces globosus</name>
    <dbReference type="NCBI Taxonomy" id="68209"/>
    <lineage>
        <taxon>Bacteria</taxon>
        <taxon>Bacillati</taxon>
        <taxon>Actinomycetota</taxon>
        <taxon>Actinomycetes</taxon>
        <taxon>Kitasatosporales</taxon>
        <taxon>Streptomycetaceae</taxon>
        <taxon>Streptomyces</taxon>
    </lineage>
</organism>
<dbReference type="PANTHER" id="PTHR37809:SF1">
    <property type="entry name" value="RIBOSOMAL PROTEIN S12 METHYLTHIOTRANSFERASE ACCESSORY FACTOR YCAO"/>
    <property type="match status" value="1"/>
</dbReference>
<dbReference type="Gene3D" id="3.90.930.60">
    <property type="match status" value="1"/>
</dbReference>
<dbReference type="InterPro" id="IPR003776">
    <property type="entry name" value="YcaO-like_dom"/>
</dbReference>
<dbReference type="Pfam" id="PF02624">
    <property type="entry name" value="YcaO"/>
    <property type="match status" value="1"/>
</dbReference>
<dbReference type="NCBIfam" id="TIGR00702">
    <property type="entry name" value="YcaO-type kinase domain"/>
    <property type="match status" value="1"/>
</dbReference>
<proteinExistence type="predicted"/>
<gene>
    <name evidence="3" type="ORF">C0216_07565</name>
</gene>
<dbReference type="Gene3D" id="3.30.1330.230">
    <property type="match status" value="1"/>
</dbReference>
<dbReference type="Gene3D" id="3.40.50.720">
    <property type="entry name" value="NAD(P)-binding Rossmann-like Domain"/>
    <property type="match status" value="1"/>
</dbReference>
<feature type="region of interest" description="Disordered" evidence="1">
    <location>
        <begin position="516"/>
        <end position="540"/>
    </location>
</feature>
<dbReference type="OrthoDB" id="2379922at2"/>
<reference evidence="3 4" key="1">
    <citation type="submission" date="2018-01" db="EMBL/GenBank/DDBJ databases">
        <title>Draft genome Sequence of streptomyces globosus LZH-48.</title>
        <authorList>
            <person name="Ran K."/>
            <person name="Li Z."/>
            <person name="Wei S."/>
            <person name="Dong R."/>
        </authorList>
    </citation>
    <scope>NUCLEOTIDE SEQUENCE [LARGE SCALE GENOMIC DNA]</scope>
    <source>
        <strain evidence="3 4">LZH-48</strain>
    </source>
</reference>
<evidence type="ECO:0000256" key="1">
    <source>
        <dbReference type="SAM" id="MobiDB-lite"/>
    </source>
</evidence>
<dbReference type="Gene3D" id="3.30.160.660">
    <property type="match status" value="1"/>
</dbReference>
<protein>
    <recommendedName>
        <fullName evidence="2">YcaO domain-containing protein</fullName>
    </recommendedName>
</protein>
<dbReference type="GO" id="GO:0008641">
    <property type="term" value="F:ubiquitin-like modifier activating enzyme activity"/>
    <property type="evidence" value="ECO:0007669"/>
    <property type="project" value="InterPro"/>
</dbReference>
<evidence type="ECO:0000313" key="3">
    <source>
        <dbReference type="EMBL" id="AXE23335.1"/>
    </source>
</evidence>
<evidence type="ECO:0000259" key="2">
    <source>
        <dbReference type="PROSITE" id="PS51664"/>
    </source>
</evidence>
<keyword evidence="4" id="KW-1185">Reference proteome</keyword>
<dbReference type="AlphaFoldDB" id="A0A344TXG4"/>
<dbReference type="PANTHER" id="PTHR37809">
    <property type="entry name" value="RIBOSOMAL PROTEIN S12 METHYLTHIOTRANSFERASE ACCESSORY FACTOR YCAO"/>
    <property type="match status" value="1"/>
</dbReference>
<dbReference type="NCBIfam" id="TIGR03604">
    <property type="entry name" value="TOMM_cyclo_SagD"/>
    <property type="match status" value="1"/>
</dbReference>
<dbReference type="SUPFAM" id="SSF69572">
    <property type="entry name" value="Activating enzymes of the ubiquitin-like proteins"/>
    <property type="match status" value="1"/>
</dbReference>
<feature type="domain" description="YcaO" evidence="2">
    <location>
        <begin position="407"/>
        <end position="782"/>
    </location>
</feature>
<dbReference type="InterPro" id="IPR027624">
    <property type="entry name" value="TOMM_cyclo_SagD"/>
</dbReference>
<dbReference type="InterPro" id="IPR035985">
    <property type="entry name" value="Ubiquitin-activating_enz"/>
</dbReference>
<dbReference type="Gene3D" id="3.30.40.250">
    <property type="match status" value="1"/>
</dbReference>
<accession>A0A344TXG4</accession>
<name>A0A344TXG4_9ACTN</name>
<dbReference type="EMBL" id="CP030862">
    <property type="protein sequence ID" value="AXE23335.1"/>
    <property type="molecule type" value="Genomic_DNA"/>
</dbReference>
<dbReference type="NCBIfam" id="TIGR03882">
    <property type="entry name" value="cyclo_dehyd_2"/>
    <property type="match status" value="1"/>
</dbReference>